<comment type="caution">
    <text evidence="8">The sequence shown here is derived from an EMBL/GenBank/DDBJ whole genome shotgun (WGS) entry which is preliminary data.</text>
</comment>
<dbReference type="AlphaFoldDB" id="A0AAV5GDP9"/>
<evidence type="ECO:0000313" key="8">
    <source>
        <dbReference type="EMBL" id="GJN87731.1"/>
    </source>
</evidence>
<evidence type="ECO:0000256" key="2">
    <source>
        <dbReference type="ARBA" id="ARBA00005677"/>
    </source>
</evidence>
<protein>
    <recommendedName>
        <fullName evidence="6">Large ribosomal subunit protein mL49</fullName>
    </recommendedName>
</protein>
<dbReference type="InterPro" id="IPR007740">
    <property type="entry name" value="Ribosomal_mL49"/>
</dbReference>
<evidence type="ECO:0000256" key="7">
    <source>
        <dbReference type="SAM" id="MobiDB-lite"/>
    </source>
</evidence>
<comment type="subcellular location">
    <subcellularLocation>
        <location evidence="1">Mitochondrion</location>
    </subcellularLocation>
</comment>
<keyword evidence="9" id="KW-1185">Reference proteome</keyword>
<dbReference type="GO" id="GO:0003735">
    <property type="term" value="F:structural constituent of ribosome"/>
    <property type="evidence" value="ECO:0007669"/>
    <property type="project" value="InterPro"/>
</dbReference>
<evidence type="ECO:0000256" key="4">
    <source>
        <dbReference type="ARBA" id="ARBA00023128"/>
    </source>
</evidence>
<organism evidence="8 9">
    <name type="scientific">Rhodotorula paludigena</name>
    <dbReference type="NCBI Taxonomy" id="86838"/>
    <lineage>
        <taxon>Eukaryota</taxon>
        <taxon>Fungi</taxon>
        <taxon>Dikarya</taxon>
        <taxon>Basidiomycota</taxon>
        <taxon>Pucciniomycotina</taxon>
        <taxon>Microbotryomycetes</taxon>
        <taxon>Sporidiobolales</taxon>
        <taxon>Sporidiobolaceae</taxon>
        <taxon>Rhodotorula</taxon>
    </lineage>
</organism>
<dbReference type="Proteomes" id="UP001342314">
    <property type="component" value="Unassembled WGS sequence"/>
</dbReference>
<dbReference type="GO" id="GO:0005762">
    <property type="term" value="C:mitochondrial large ribosomal subunit"/>
    <property type="evidence" value="ECO:0007669"/>
    <property type="project" value="TreeGrafter"/>
</dbReference>
<evidence type="ECO:0000313" key="9">
    <source>
        <dbReference type="Proteomes" id="UP001342314"/>
    </source>
</evidence>
<proteinExistence type="inferred from homology"/>
<dbReference type="EMBL" id="BQKY01000002">
    <property type="protein sequence ID" value="GJN87731.1"/>
    <property type="molecule type" value="Genomic_DNA"/>
</dbReference>
<dbReference type="Pfam" id="PF05046">
    <property type="entry name" value="Img2"/>
    <property type="match status" value="1"/>
</dbReference>
<evidence type="ECO:0000256" key="1">
    <source>
        <dbReference type="ARBA" id="ARBA00004173"/>
    </source>
</evidence>
<comment type="similarity">
    <text evidence="2">Belongs to the mitochondrion-specific ribosomal protein mL49 family.</text>
</comment>
<dbReference type="Gene3D" id="3.30.780.10">
    <property type="entry name" value="SUI1-like domain"/>
    <property type="match status" value="1"/>
</dbReference>
<sequence length="140" mass="15100">MQSLRTLSTAAPTLRTRTAPVALPLFFAATRSSSSTAPAASPVEAQAPPAPTGAPAAELPRYSVPRTRFGQLPVYTEFKKGGAQVFTVIRKAEGDIRALQTDLSRFLRSVSSQSKPAQGQVILRGDWTRETKEWLAARGF</sequence>
<evidence type="ECO:0000256" key="6">
    <source>
        <dbReference type="ARBA" id="ARBA00035191"/>
    </source>
</evidence>
<evidence type="ECO:0000256" key="3">
    <source>
        <dbReference type="ARBA" id="ARBA00022980"/>
    </source>
</evidence>
<dbReference type="PANTHER" id="PTHR13477">
    <property type="entry name" value="MITOCHONDRIAL 39S RIBOSOMAL PROTEIN L49"/>
    <property type="match status" value="1"/>
</dbReference>
<feature type="region of interest" description="Disordered" evidence="7">
    <location>
        <begin position="36"/>
        <end position="62"/>
    </location>
</feature>
<keyword evidence="3" id="KW-0689">Ribosomal protein</keyword>
<gene>
    <name evidence="8" type="ORF">Rhopal_000686-T1</name>
</gene>
<evidence type="ECO:0000256" key="5">
    <source>
        <dbReference type="ARBA" id="ARBA00023274"/>
    </source>
</evidence>
<accession>A0AAV5GDP9</accession>
<feature type="compositionally biased region" description="Low complexity" evidence="7">
    <location>
        <begin position="36"/>
        <end position="60"/>
    </location>
</feature>
<keyword evidence="4" id="KW-0496">Mitochondrion</keyword>
<keyword evidence="5" id="KW-0687">Ribonucleoprotein</keyword>
<dbReference type="PANTHER" id="PTHR13477:SF0">
    <property type="entry name" value="LARGE RIBOSOMAL SUBUNIT PROTEIN ML49"/>
    <property type="match status" value="1"/>
</dbReference>
<reference evidence="8 9" key="1">
    <citation type="submission" date="2021-12" db="EMBL/GenBank/DDBJ databases">
        <title>High titer production of polyol ester of fatty acids by Rhodotorula paludigena BS15 towards product separation-free biomass refinery.</title>
        <authorList>
            <person name="Mano J."/>
            <person name="Ono H."/>
            <person name="Tanaka T."/>
            <person name="Naito K."/>
            <person name="Sushida H."/>
            <person name="Ike M."/>
            <person name="Tokuyasu K."/>
            <person name="Kitaoka M."/>
        </authorList>
    </citation>
    <scope>NUCLEOTIDE SEQUENCE [LARGE SCALE GENOMIC DNA]</scope>
    <source>
        <strain evidence="8 9">BS15</strain>
    </source>
</reference>
<name>A0AAV5GDP9_9BASI</name>
<dbReference type="GO" id="GO:0006412">
    <property type="term" value="P:translation"/>
    <property type="evidence" value="ECO:0007669"/>
    <property type="project" value="InterPro"/>
</dbReference>